<evidence type="ECO:0000313" key="2">
    <source>
        <dbReference type="EMBL" id="KAJ1968434.1"/>
    </source>
</evidence>
<proteinExistence type="predicted"/>
<accession>A0A9W8AVG9</accession>
<organism evidence="2 3">
    <name type="scientific">Dimargaris verticillata</name>
    <dbReference type="NCBI Taxonomy" id="2761393"/>
    <lineage>
        <taxon>Eukaryota</taxon>
        <taxon>Fungi</taxon>
        <taxon>Fungi incertae sedis</taxon>
        <taxon>Zoopagomycota</taxon>
        <taxon>Kickxellomycotina</taxon>
        <taxon>Dimargaritomycetes</taxon>
        <taxon>Dimargaritales</taxon>
        <taxon>Dimargaritaceae</taxon>
        <taxon>Dimargaris</taxon>
    </lineage>
</organism>
<evidence type="ECO:0000256" key="1">
    <source>
        <dbReference type="SAM" id="Phobius"/>
    </source>
</evidence>
<feature type="non-terminal residue" evidence="2">
    <location>
        <position position="77"/>
    </location>
</feature>
<name>A0A9W8AVG9_9FUNG</name>
<keyword evidence="3" id="KW-1185">Reference proteome</keyword>
<feature type="transmembrane region" description="Helical" evidence="1">
    <location>
        <begin position="41"/>
        <end position="58"/>
    </location>
</feature>
<dbReference type="AlphaFoldDB" id="A0A9W8AVG9"/>
<dbReference type="Proteomes" id="UP001151582">
    <property type="component" value="Unassembled WGS sequence"/>
</dbReference>
<comment type="caution">
    <text evidence="2">The sequence shown here is derived from an EMBL/GenBank/DDBJ whole genome shotgun (WGS) entry which is preliminary data.</text>
</comment>
<keyword evidence="1" id="KW-1133">Transmembrane helix</keyword>
<dbReference type="EMBL" id="JANBQB010002125">
    <property type="protein sequence ID" value="KAJ1968434.1"/>
    <property type="molecule type" value="Genomic_DNA"/>
</dbReference>
<evidence type="ECO:0000313" key="3">
    <source>
        <dbReference type="Proteomes" id="UP001151582"/>
    </source>
</evidence>
<keyword evidence="1" id="KW-0812">Transmembrane</keyword>
<keyword evidence="1" id="KW-0472">Membrane</keyword>
<protein>
    <submittedName>
        <fullName evidence="2">Uncharacterized protein</fullName>
    </submittedName>
</protein>
<reference evidence="2" key="1">
    <citation type="submission" date="2022-07" db="EMBL/GenBank/DDBJ databases">
        <title>Phylogenomic reconstructions and comparative analyses of Kickxellomycotina fungi.</title>
        <authorList>
            <person name="Reynolds N.K."/>
            <person name="Stajich J.E."/>
            <person name="Barry K."/>
            <person name="Grigoriev I.V."/>
            <person name="Crous P."/>
            <person name="Smith M.E."/>
        </authorList>
    </citation>
    <scope>NUCLEOTIDE SEQUENCE</scope>
    <source>
        <strain evidence="2">RSA 567</strain>
    </source>
</reference>
<sequence length="77" mass="8946">YTVYRLLQAQGHPTRRPLLIVASSYLAYTFFIRPFTNSLETVLLCLILQCLSALFLTTHNRARAQARSTQQYPPWLM</sequence>
<feature type="non-terminal residue" evidence="2">
    <location>
        <position position="1"/>
    </location>
</feature>
<gene>
    <name evidence="2" type="ORF">H4R34_006269</name>
</gene>